<dbReference type="AlphaFoldDB" id="A0AAV5TZ80"/>
<dbReference type="Proteomes" id="UP001432027">
    <property type="component" value="Unassembled WGS sequence"/>
</dbReference>
<dbReference type="EMBL" id="BTSX01000005">
    <property type="protein sequence ID" value="GMS99555.1"/>
    <property type="molecule type" value="Genomic_DNA"/>
</dbReference>
<sequence>ITSRLFPNIILIDQSSWMTHGLKEGYTKPKSALIANCDNDICMIRANKLSLHNYTSSKPQVSCFIHQLDFDKVESNPKNLSCRGLLLYKLCG</sequence>
<proteinExistence type="predicted"/>
<reference evidence="1" key="1">
    <citation type="submission" date="2023-10" db="EMBL/GenBank/DDBJ databases">
        <title>Genome assembly of Pristionchus species.</title>
        <authorList>
            <person name="Yoshida K."/>
            <person name="Sommer R.J."/>
        </authorList>
    </citation>
    <scope>NUCLEOTIDE SEQUENCE</scope>
    <source>
        <strain evidence="1">RS0144</strain>
    </source>
</reference>
<evidence type="ECO:0000313" key="1">
    <source>
        <dbReference type="EMBL" id="GMS99555.1"/>
    </source>
</evidence>
<protein>
    <submittedName>
        <fullName evidence="1">Uncharacterized protein</fullName>
    </submittedName>
</protein>
<gene>
    <name evidence="1" type="ORF">PENTCL1PPCAC_21730</name>
</gene>
<organism evidence="1 2">
    <name type="scientific">Pristionchus entomophagus</name>
    <dbReference type="NCBI Taxonomy" id="358040"/>
    <lineage>
        <taxon>Eukaryota</taxon>
        <taxon>Metazoa</taxon>
        <taxon>Ecdysozoa</taxon>
        <taxon>Nematoda</taxon>
        <taxon>Chromadorea</taxon>
        <taxon>Rhabditida</taxon>
        <taxon>Rhabditina</taxon>
        <taxon>Diplogasteromorpha</taxon>
        <taxon>Diplogasteroidea</taxon>
        <taxon>Neodiplogasteridae</taxon>
        <taxon>Pristionchus</taxon>
    </lineage>
</organism>
<feature type="non-terminal residue" evidence="1">
    <location>
        <position position="1"/>
    </location>
</feature>
<accession>A0AAV5TZ80</accession>
<name>A0AAV5TZ80_9BILA</name>
<evidence type="ECO:0000313" key="2">
    <source>
        <dbReference type="Proteomes" id="UP001432027"/>
    </source>
</evidence>
<comment type="caution">
    <text evidence="1">The sequence shown here is derived from an EMBL/GenBank/DDBJ whole genome shotgun (WGS) entry which is preliminary data.</text>
</comment>
<keyword evidence="2" id="KW-1185">Reference proteome</keyword>